<proteinExistence type="predicted"/>
<evidence type="ECO:0000313" key="3">
    <source>
        <dbReference type="EMBL" id="RIB15978.1"/>
    </source>
</evidence>
<reference evidence="3 4" key="1">
    <citation type="submission" date="2018-06" db="EMBL/GenBank/DDBJ databases">
        <title>Comparative genomics reveals the genomic features of Rhizophagus irregularis, R. cerebriforme, R. diaphanum and Gigaspora rosea, and their symbiotic lifestyle signature.</title>
        <authorList>
            <person name="Morin E."/>
            <person name="San Clemente H."/>
            <person name="Chen E.C.H."/>
            <person name="De La Providencia I."/>
            <person name="Hainaut M."/>
            <person name="Kuo A."/>
            <person name="Kohler A."/>
            <person name="Murat C."/>
            <person name="Tang N."/>
            <person name="Roy S."/>
            <person name="Loubradou J."/>
            <person name="Henrissat B."/>
            <person name="Grigoriev I.V."/>
            <person name="Corradi N."/>
            <person name="Roux C."/>
            <person name="Martin F.M."/>
        </authorList>
    </citation>
    <scope>NUCLEOTIDE SEQUENCE [LARGE SCALE GENOMIC DNA]</scope>
    <source>
        <strain evidence="3 4">DAOM 194757</strain>
    </source>
</reference>
<feature type="domain" description="C3H1-type" evidence="2">
    <location>
        <begin position="236"/>
        <end position="263"/>
    </location>
</feature>
<dbReference type="EMBL" id="QKWP01000710">
    <property type="protein sequence ID" value="RIB15978.1"/>
    <property type="molecule type" value="Genomic_DNA"/>
</dbReference>
<dbReference type="AlphaFoldDB" id="A0A397V2Z3"/>
<dbReference type="PROSITE" id="PS50103">
    <property type="entry name" value="ZF_C3H1"/>
    <property type="match status" value="1"/>
</dbReference>
<evidence type="ECO:0000259" key="2">
    <source>
        <dbReference type="PROSITE" id="PS50103"/>
    </source>
</evidence>
<dbReference type="Proteomes" id="UP000266673">
    <property type="component" value="Unassembled WGS sequence"/>
</dbReference>
<gene>
    <name evidence="3" type="ORF">C2G38_2038948</name>
</gene>
<evidence type="ECO:0000256" key="1">
    <source>
        <dbReference type="PROSITE-ProRule" id="PRU00723"/>
    </source>
</evidence>
<evidence type="ECO:0000313" key="4">
    <source>
        <dbReference type="Proteomes" id="UP000266673"/>
    </source>
</evidence>
<feature type="zinc finger region" description="C3H1-type" evidence="1">
    <location>
        <begin position="236"/>
        <end position="263"/>
    </location>
</feature>
<keyword evidence="1" id="KW-0862">Zinc</keyword>
<name>A0A397V2Z3_9GLOM</name>
<keyword evidence="1" id="KW-0863">Zinc-finger</keyword>
<accession>A0A397V2Z3</accession>
<dbReference type="InterPro" id="IPR000571">
    <property type="entry name" value="Znf_CCCH"/>
</dbReference>
<keyword evidence="1" id="KW-0479">Metal-binding</keyword>
<comment type="caution">
    <text evidence="3">The sequence shown here is derived from an EMBL/GenBank/DDBJ whole genome shotgun (WGS) entry which is preliminary data.</text>
</comment>
<protein>
    <recommendedName>
        <fullName evidence="2">C3H1-type domain-containing protein</fullName>
    </recommendedName>
</protein>
<dbReference type="GO" id="GO:0008270">
    <property type="term" value="F:zinc ion binding"/>
    <property type="evidence" value="ECO:0007669"/>
    <property type="project" value="UniProtKB-KW"/>
</dbReference>
<dbReference type="OrthoDB" id="2355984at2759"/>
<dbReference type="STRING" id="44941.A0A397V2Z3"/>
<sequence>MENNTNSKASDEPTDHAAITIDSSELMQQKTLYQQQDAGHNHTFNATTTQHKEKQTEQGSPSQQGQKVLEMLPNKLNLPPCLWKAIAIGNYVDLAEFRYKSLKANMKYNDKDHSLQTSEGGVNAIRKRSRPQKFTDIAEWLLTFQAYMEAILIIYDLREQELNAYRDHINTLCIKQEFSAVAAYDEDRCLHLTTNRDSTLFERNIEAEGENFDVTTTKKQRTTTNPRNTKRDITWQYGRQICINWNRKGCSDDNNCKRVHTCLTCRKIGQPER</sequence>
<organism evidence="3 4">
    <name type="scientific">Gigaspora rosea</name>
    <dbReference type="NCBI Taxonomy" id="44941"/>
    <lineage>
        <taxon>Eukaryota</taxon>
        <taxon>Fungi</taxon>
        <taxon>Fungi incertae sedis</taxon>
        <taxon>Mucoromycota</taxon>
        <taxon>Glomeromycotina</taxon>
        <taxon>Glomeromycetes</taxon>
        <taxon>Diversisporales</taxon>
        <taxon>Gigasporaceae</taxon>
        <taxon>Gigaspora</taxon>
    </lineage>
</organism>
<keyword evidence="4" id="KW-1185">Reference proteome</keyword>